<name>A0ABW5CAX2_9PROT</name>
<comment type="function">
    <text evidence="9">CRISPR (clustered regularly interspaced short palindromic repeat), is an adaptive immune system that provides protection against mobile genetic elements (viruses, transposable elements and conjugative plasmids). CRISPR clusters contain sequences complementary to antecedent mobile elements and target invading nucleic acids. CRISPR clusters are transcribed and processed into CRISPR RNA (crRNA). Functions as a ssRNA-specific endoribonuclease. Involved in the integration of spacer DNA into the CRISPR cassette.</text>
</comment>
<comment type="caution">
    <text evidence="10">The sequence shown here is derived from an EMBL/GenBank/DDBJ whole genome shotgun (WGS) entry which is preliminary data.</text>
</comment>
<evidence type="ECO:0000256" key="9">
    <source>
        <dbReference type="HAMAP-Rule" id="MF_01471"/>
    </source>
</evidence>
<dbReference type="EMBL" id="JBHUIY010000006">
    <property type="protein sequence ID" value="MFD2233158.1"/>
    <property type="molecule type" value="Genomic_DNA"/>
</dbReference>
<keyword evidence="11" id="KW-1185">Reference proteome</keyword>
<keyword evidence="5 9" id="KW-0255">Endonuclease</keyword>
<gene>
    <name evidence="9 10" type="primary">cas2</name>
    <name evidence="10" type="ORF">ACFSNB_05015</name>
</gene>
<comment type="similarity">
    <text evidence="2 9">Belongs to the CRISPR-associated endoribonuclease Cas2 protein family.</text>
</comment>
<dbReference type="EC" id="3.1.-.-" evidence="9"/>
<reference evidence="11" key="1">
    <citation type="journal article" date="2019" name="Int. J. Syst. Evol. Microbiol.">
        <title>The Global Catalogue of Microorganisms (GCM) 10K type strain sequencing project: providing services to taxonomists for standard genome sequencing and annotation.</title>
        <authorList>
            <consortium name="The Broad Institute Genomics Platform"/>
            <consortium name="The Broad Institute Genome Sequencing Center for Infectious Disease"/>
            <person name="Wu L."/>
            <person name="Ma J."/>
        </authorList>
    </citation>
    <scope>NUCLEOTIDE SEQUENCE [LARGE SCALE GENOMIC DNA]</scope>
    <source>
        <strain evidence="11">KCTC 15012</strain>
    </source>
</reference>
<dbReference type="NCBIfam" id="TIGR01573">
    <property type="entry name" value="cas2"/>
    <property type="match status" value="1"/>
</dbReference>
<dbReference type="InterPro" id="IPR019199">
    <property type="entry name" value="Virulence_VapD/CRISPR_Cas2"/>
</dbReference>
<comment type="cofactor">
    <cofactor evidence="1 9">
        <name>Mg(2+)</name>
        <dbReference type="ChEBI" id="CHEBI:18420"/>
    </cofactor>
</comment>
<dbReference type="GO" id="GO:0004519">
    <property type="term" value="F:endonuclease activity"/>
    <property type="evidence" value="ECO:0007669"/>
    <property type="project" value="UniProtKB-KW"/>
</dbReference>
<keyword evidence="7 9" id="KW-0460">Magnesium</keyword>
<dbReference type="InterPro" id="IPR021127">
    <property type="entry name" value="CRISPR_associated_Cas2"/>
</dbReference>
<evidence type="ECO:0000256" key="7">
    <source>
        <dbReference type="ARBA" id="ARBA00022842"/>
    </source>
</evidence>
<keyword evidence="8 9" id="KW-0051">Antiviral defense</keyword>
<evidence type="ECO:0000313" key="10">
    <source>
        <dbReference type="EMBL" id="MFD2233158.1"/>
    </source>
</evidence>
<keyword evidence="6 9" id="KW-0378">Hydrolase</keyword>
<sequence length="95" mass="10476">MADAEMLTVFVYDVESDRTRRRLSAYLEDFAVRVQKSVFEARLTAARTQAVTRAAAALLDPGDSLRVYAVATVGRSRCHVVGGGPMLENEPYILL</sequence>
<dbReference type="Gene3D" id="3.30.70.240">
    <property type="match status" value="1"/>
</dbReference>
<keyword evidence="4 9" id="KW-0479">Metal-binding</keyword>
<dbReference type="Pfam" id="PF09827">
    <property type="entry name" value="CRISPR_Cas2"/>
    <property type="match status" value="1"/>
</dbReference>
<accession>A0ABW5CAX2</accession>
<protein>
    <recommendedName>
        <fullName evidence="9">CRISPR-associated endoribonuclease Cas2</fullName>
        <ecNumber evidence="9">3.1.-.-</ecNumber>
    </recommendedName>
</protein>
<dbReference type="PANTHER" id="PTHR34405:SF3">
    <property type="entry name" value="CRISPR-ASSOCIATED ENDORIBONUCLEASE CAS2 3"/>
    <property type="match status" value="1"/>
</dbReference>
<evidence type="ECO:0000256" key="6">
    <source>
        <dbReference type="ARBA" id="ARBA00022801"/>
    </source>
</evidence>
<evidence type="ECO:0000256" key="8">
    <source>
        <dbReference type="ARBA" id="ARBA00023118"/>
    </source>
</evidence>
<evidence type="ECO:0000256" key="3">
    <source>
        <dbReference type="ARBA" id="ARBA00022722"/>
    </source>
</evidence>
<feature type="binding site" evidence="9">
    <location>
        <position position="13"/>
    </location>
    <ligand>
        <name>Mg(2+)</name>
        <dbReference type="ChEBI" id="CHEBI:18420"/>
        <note>catalytic</note>
    </ligand>
</feature>
<evidence type="ECO:0000256" key="1">
    <source>
        <dbReference type="ARBA" id="ARBA00001946"/>
    </source>
</evidence>
<keyword evidence="3 9" id="KW-0540">Nuclease</keyword>
<evidence type="ECO:0000313" key="11">
    <source>
        <dbReference type="Proteomes" id="UP001597296"/>
    </source>
</evidence>
<dbReference type="PANTHER" id="PTHR34405">
    <property type="entry name" value="CRISPR-ASSOCIATED ENDORIBONUCLEASE CAS2"/>
    <property type="match status" value="1"/>
</dbReference>
<organism evidence="10 11">
    <name type="scientific">Phaeospirillum tilakii</name>
    <dbReference type="NCBI Taxonomy" id="741673"/>
    <lineage>
        <taxon>Bacteria</taxon>
        <taxon>Pseudomonadati</taxon>
        <taxon>Pseudomonadota</taxon>
        <taxon>Alphaproteobacteria</taxon>
        <taxon>Rhodospirillales</taxon>
        <taxon>Rhodospirillaceae</taxon>
        <taxon>Phaeospirillum</taxon>
    </lineage>
</organism>
<evidence type="ECO:0000256" key="5">
    <source>
        <dbReference type="ARBA" id="ARBA00022759"/>
    </source>
</evidence>
<evidence type="ECO:0000256" key="4">
    <source>
        <dbReference type="ARBA" id="ARBA00022723"/>
    </source>
</evidence>
<dbReference type="RefSeq" id="WP_377314938.1">
    <property type="nucleotide sequence ID" value="NZ_JBHUIY010000006.1"/>
</dbReference>
<dbReference type="SUPFAM" id="SSF143430">
    <property type="entry name" value="TTP0101/SSO1404-like"/>
    <property type="match status" value="1"/>
</dbReference>
<dbReference type="Proteomes" id="UP001597296">
    <property type="component" value="Unassembled WGS sequence"/>
</dbReference>
<dbReference type="CDD" id="cd09725">
    <property type="entry name" value="Cas2_I_II_III"/>
    <property type="match status" value="1"/>
</dbReference>
<proteinExistence type="inferred from homology"/>
<evidence type="ECO:0000256" key="2">
    <source>
        <dbReference type="ARBA" id="ARBA00009959"/>
    </source>
</evidence>
<dbReference type="HAMAP" id="MF_01471">
    <property type="entry name" value="Cas2"/>
    <property type="match status" value="1"/>
</dbReference>
<comment type="subunit">
    <text evidence="9">Homodimer, forms a heterotetramer with a Cas1 homodimer.</text>
</comment>